<dbReference type="FunFam" id="3.40.50.150:FF:000010">
    <property type="entry name" value="Protein-L-isoaspartate O-methyltransferase"/>
    <property type="match status" value="1"/>
</dbReference>
<dbReference type="GO" id="GO:0030091">
    <property type="term" value="P:protein repair"/>
    <property type="evidence" value="ECO:0007669"/>
    <property type="project" value="UniProtKB-UniRule"/>
</dbReference>
<feature type="active site" evidence="7">
    <location>
        <position position="60"/>
    </location>
</feature>
<dbReference type="Pfam" id="PF01135">
    <property type="entry name" value="PCMT"/>
    <property type="match status" value="1"/>
</dbReference>
<dbReference type="PANTHER" id="PTHR11579">
    <property type="entry name" value="PROTEIN-L-ISOASPARTATE O-METHYLTRANSFERASE"/>
    <property type="match status" value="1"/>
</dbReference>
<keyword evidence="3 7" id="KW-0963">Cytoplasm</keyword>
<gene>
    <name evidence="7" type="primary">pcm</name>
    <name evidence="8" type="ORF">CKO21_10885</name>
</gene>
<comment type="subcellular location">
    <subcellularLocation>
        <location evidence="1 7">Cytoplasm</location>
    </subcellularLocation>
</comment>
<evidence type="ECO:0000313" key="9">
    <source>
        <dbReference type="Proteomes" id="UP000778970"/>
    </source>
</evidence>
<reference evidence="8" key="2">
    <citation type="journal article" date="2020" name="Microorganisms">
        <title>Osmotic Adaptation and Compatible Solute Biosynthesis of Phototrophic Bacteria as Revealed from Genome Analyses.</title>
        <authorList>
            <person name="Imhoff J.F."/>
            <person name="Rahn T."/>
            <person name="Kunzel S."/>
            <person name="Keller A."/>
            <person name="Neulinger S.C."/>
        </authorList>
    </citation>
    <scope>NUCLEOTIDE SEQUENCE</scope>
    <source>
        <strain evidence="8">DSM 9154</strain>
    </source>
</reference>
<dbReference type="EMBL" id="NRRE01000026">
    <property type="protein sequence ID" value="MBK1697747.1"/>
    <property type="molecule type" value="Genomic_DNA"/>
</dbReference>
<dbReference type="PANTHER" id="PTHR11579:SF0">
    <property type="entry name" value="PROTEIN-L-ISOASPARTATE(D-ASPARTATE) O-METHYLTRANSFERASE"/>
    <property type="match status" value="1"/>
</dbReference>
<dbReference type="GO" id="GO:0032259">
    <property type="term" value="P:methylation"/>
    <property type="evidence" value="ECO:0007669"/>
    <property type="project" value="UniProtKB-KW"/>
</dbReference>
<evidence type="ECO:0000256" key="4">
    <source>
        <dbReference type="ARBA" id="ARBA00022603"/>
    </source>
</evidence>
<evidence type="ECO:0000256" key="5">
    <source>
        <dbReference type="ARBA" id="ARBA00022679"/>
    </source>
</evidence>
<dbReference type="AlphaFoldDB" id="A0A934QJ31"/>
<dbReference type="RefSeq" id="WP_027289035.1">
    <property type="nucleotide sequence ID" value="NZ_NRRE01000026.1"/>
</dbReference>
<sequence length="224" mass="24781">MSLAARKIRLVMQLRQTGVVDTAVLSAIERIPREAFVPEAFQDRAYENITLPIGQGQTLSQPQVVAKMTQALKADRRMKVLEIGTGSGYQAAVLSRLCRRLYTIERYRELLQTAEKRLAELRIHNVTSRVGDGWQGWREQAPFQRIIVTAAATSLPERLIDQLGPGGIMVCPVGAESRVQRLMRITRDDSGNVQEEDLGEVRFVPLVAGLPQQQSRAAGGPHGG</sequence>
<dbReference type="CDD" id="cd02440">
    <property type="entry name" value="AdoMet_MTases"/>
    <property type="match status" value="1"/>
</dbReference>
<comment type="function">
    <text evidence="7">Catalyzes the methyl esterification of L-isoaspartyl residues in peptides and proteins that result from spontaneous decomposition of normal L-aspartyl and L-asparaginyl residues. It plays a role in the repair and/or degradation of damaged proteins.</text>
</comment>
<reference evidence="8" key="1">
    <citation type="submission" date="2017-08" db="EMBL/GenBank/DDBJ databases">
        <authorList>
            <person name="Imhoff J.F."/>
            <person name="Rahn T."/>
            <person name="Kuenzel S."/>
            <person name="Neulinger S.C."/>
        </authorList>
    </citation>
    <scope>NUCLEOTIDE SEQUENCE</scope>
    <source>
        <strain evidence="8">DSM 9154</strain>
    </source>
</reference>
<dbReference type="GO" id="GO:0005737">
    <property type="term" value="C:cytoplasm"/>
    <property type="evidence" value="ECO:0007669"/>
    <property type="project" value="UniProtKB-SubCell"/>
</dbReference>
<comment type="catalytic activity">
    <reaction evidence="7">
        <text>[protein]-L-isoaspartate + S-adenosyl-L-methionine = [protein]-L-isoaspartate alpha-methyl ester + S-adenosyl-L-homocysteine</text>
        <dbReference type="Rhea" id="RHEA:12705"/>
        <dbReference type="Rhea" id="RHEA-COMP:12143"/>
        <dbReference type="Rhea" id="RHEA-COMP:12144"/>
        <dbReference type="ChEBI" id="CHEBI:57856"/>
        <dbReference type="ChEBI" id="CHEBI:59789"/>
        <dbReference type="ChEBI" id="CHEBI:90596"/>
        <dbReference type="ChEBI" id="CHEBI:90598"/>
        <dbReference type="EC" id="2.1.1.77"/>
    </reaction>
</comment>
<dbReference type="SUPFAM" id="SSF53335">
    <property type="entry name" value="S-adenosyl-L-methionine-dependent methyltransferases"/>
    <property type="match status" value="1"/>
</dbReference>
<dbReference type="GO" id="GO:0004719">
    <property type="term" value="F:protein-L-isoaspartate (D-aspartate) O-methyltransferase activity"/>
    <property type="evidence" value="ECO:0007669"/>
    <property type="project" value="UniProtKB-UniRule"/>
</dbReference>
<keyword evidence="6 7" id="KW-0949">S-adenosyl-L-methionine</keyword>
<protein>
    <recommendedName>
        <fullName evidence="7">Protein-L-isoaspartate O-methyltransferase</fullName>
        <ecNumber evidence="7">2.1.1.77</ecNumber>
    </recommendedName>
    <alternativeName>
        <fullName evidence="7">L-isoaspartyl protein carboxyl methyltransferase</fullName>
    </alternativeName>
    <alternativeName>
        <fullName evidence="7">Protein L-isoaspartyl methyltransferase</fullName>
    </alternativeName>
    <alternativeName>
        <fullName evidence="7">Protein-beta-aspartate methyltransferase</fullName>
        <shortName evidence="7">PIMT</shortName>
    </alternativeName>
</protein>
<dbReference type="HAMAP" id="MF_00090">
    <property type="entry name" value="PIMT"/>
    <property type="match status" value="1"/>
</dbReference>
<accession>A0A934QJ31</accession>
<dbReference type="Proteomes" id="UP000778970">
    <property type="component" value="Unassembled WGS sequence"/>
</dbReference>
<dbReference type="InterPro" id="IPR000682">
    <property type="entry name" value="PCMT"/>
</dbReference>
<evidence type="ECO:0000313" key="8">
    <source>
        <dbReference type="EMBL" id="MBK1697747.1"/>
    </source>
</evidence>
<dbReference type="Gene3D" id="3.40.50.150">
    <property type="entry name" value="Vaccinia Virus protein VP39"/>
    <property type="match status" value="1"/>
</dbReference>
<comment type="caution">
    <text evidence="8">The sequence shown here is derived from an EMBL/GenBank/DDBJ whole genome shotgun (WGS) entry which is preliminary data.</text>
</comment>
<evidence type="ECO:0000256" key="2">
    <source>
        <dbReference type="ARBA" id="ARBA00005369"/>
    </source>
</evidence>
<proteinExistence type="inferred from homology"/>
<keyword evidence="9" id="KW-1185">Reference proteome</keyword>
<evidence type="ECO:0000256" key="3">
    <source>
        <dbReference type="ARBA" id="ARBA00022490"/>
    </source>
</evidence>
<evidence type="ECO:0000256" key="1">
    <source>
        <dbReference type="ARBA" id="ARBA00004496"/>
    </source>
</evidence>
<keyword evidence="4 7" id="KW-0489">Methyltransferase</keyword>
<dbReference type="NCBIfam" id="TIGR00080">
    <property type="entry name" value="pimt"/>
    <property type="match status" value="1"/>
</dbReference>
<dbReference type="InterPro" id="IPR029063">
    <property type="entry name" value="SAM-dependent_MTases_sf"/>
</dbReference>
<evidence type="ECO:0000256" key="6">
    <source>
        <dbReference type="ARBA" id="ARBA00022691"/>
    </source>
</evidence>
<keyword evidence="5 7" id="KW-0808">Transferase</keyword>
<evidence type="ECO:0000256" key="7">
    <source>
        <dbReference type="HAMAP-Rule" id="MF_00090"/>
    </source>
</evidence>
<dbReference type="EC" id="2.1.1.77" evidence="7"/>
<organism evidence="8 9">
    <name type="scientific">Rhodovibrio salinarum</name>
    <dbReference type="NCBI Taxonomy" id="1087"/>
    <lineage>
        <taxon>Bacteria</taxon>
        <taxon>Pseudomonadati</taxon>
        <taxon>Pseudomonadota</taxon>
        <taxon>Alphaproteobacteria</taxon>
        <taxon>Rhodospirillales</taxon>
        <taxon>Rhodovibrionaceae</taxon>
        <taxon>Rhodovibrio</taxon>
    </lineage>
</organism>
<dbReference type="NCBIfam" id="NF001453">
    <property type="entry name" value="PRK00312.1"/>
    <property type="match status" value="1"/>
</dbReference>
<comment type="similarity">
    <text evidence="2 7">Belongs to the methyltransferase superfamily. L-isoaspartyl/D-aspartyl protein methyltransferase family.</text>
</comment>
<name>A0A934QJ31_9PROT</name>